<evidence type="ECO:0000256" key="2">
    <source>
        <dbReference type="ARBA" id="ARBA00022801"/>
    </source>
</evidence>
<name>A0A1J9Q4H5_9EURO</name>
<organism evidence="6 7">
    <name type="scientific">Blastomyces percursus</name>
    <dbReference type="NCBI Taxonomy" id="1658174"/>
    <lineage>
        <taxon>Eukaryota</taxon>
        <taxon>Fungi</taxon>
        <taxon>Dikarya</taxon>
        <taxon>Ascomycota</taxon>
        <taxon>Pezizomycotina</taxon>
        <taxon>Eurotiomycetes</taxon>
        <taxon>Eurotiomycetidae</taxon>
        <taxon>Onygenales</taxon>
        <taxon>Ajellomycetaceae</taxon>
        <taxon>Blastomyces</taxon>
    </lineage>
</organism>
<feature type="region of interest" description="Disordered" evidence="4">
    <location>
        <begin position="22"/>
        <end position="123"/>
    </location>
</feature>
<feature type="compositionally biased region" description="Polar residues" evidence="4">
    <location>
        <begin position="36"/>
        <end position="49"/>
    </location>
</feature>
<keyword evidence="7" id="KW-1185">Reference proteome</keyword>
<proteinExistence type="predicted"/>
<dbReference type="PROSITE" id="PS51194">
    <property type="entry name" value="HELICASE_CTER"/>
    <property type="match status" value="1"/>
</dbReference>
<evidence type="ECO:0000313" key="7">
    <source>
        <dbReference type="Proteomes" id="UP000242791"/>
    </source>
</evidence>
<keyword evidence="3" id="KW-0067">ATP-binding</keyword>
<dbReference type="InterPro" id="IPR001650">
    <property type="entry name" value="Helicase_C-like"/>
</dbReference>
<keyword evidence="2" id="KW-0378">Hydrolase</keyword>
<evidence type="ECO:0000259" key="5">
    <source>
        <dbReference type="PROSITE" id="PS51194"/>
    </source>
</evidence>
<dbReference type="STRING" id="1658174.A0A1J9Q4H5"/>
<dbReference type="SUPFAM" id="SSF52540">
    <property type="entry name" value="P-loop containing nucleoside triphosphate hydrolases"/>
    <property type="match status" value="1"/>
</dbReference>
<evidence type="ECO:0000256" key="3">
    <source>
        <dbReference type="ARBA" id="ARBA00022840"/>
    </source>
</evidence>
<dbReference type="GO" id="GO:0005524">
    <property type="term" value="F:ATP binding"/>
    <property type="evidence" value="ECO:0007669"/>
    <property type="project" value="UniProtKB-KW"/>
</dbReference>
<evidence type="ECO:0000256" key="1">
    <source>
        <dbReference type="ARBA" id="ARBA00022741"/>
    </source>
</evidence>
<keyword evidence="1" id="KW-0547">Nucleotide-binding</keyword>
<evidence type="ECO:0000256" key="4">
    <source>
        <dbReference type="SAM" id="MobiDB-lite"/>
    </source>
</evidence>
<feature type="compositionally biased region" description="Low complexity" evidence="4">
    <location>
        <begin position="74"/>
        <end position="92"/>
    </location>
</feature>
<accession>A0A1J9Q4H5</accession>
<dbReference type="Proteomes" id="UP000242791">
    <property type="component" value="Unassembled WGS sequence"/>
</dbReference>
<gene>
    <name evidence="6" type="ORF">ACJ73_05649</name>
</gene>
<dbReference type="InterPro" id="IPR027417">
    <property type="entry name" value="P-loop_NTPase"/>
</dbReference>
<dbReference type="GO" id="GO:0006281">
    <property type="term" value="P:DNA repair"/>
    <property type="evidence" value="ECO:0007669"/>
    <property type="project" value="TreeGrafter"/>
</dbReference>
<dbReference type="GO" id="GO:0005634">
    <property type="term" value="C:nucleus"/>
    <property type="evidence" value="ECO:0007669"/>
    <property type="project" value="TreeGrafter"/>
</dbReference>
<dbReference type="GO" id="GO:0008094">
    <property type="term" value="F:ATP-dependent activity, acting on DNA"/>
    <property type="evidence" value="ECO:0007669"/>
    <property type="project" value="TreeGrafter"/>
</dbReference>
<dbReference type="SMART" id="SM00490">
    <property type="entry name" value="HELICc"/>
    <property type="match status" value="1"/>
</dbReference>
<dbReference type="AlphaFoldDB" id="A0A1J9Q4H5"/>
<reference evidence="6 7" key="1">
    <citation type="submission" date="2015-08" db="EMBL/GenBank/DDBJ databases">
        <title>Emmonsia species relationships and genome sequence.</title>
        <authorList>
            <person name="Cuomo C.A."/>
            <person name="Schwartz I.S."/>
            <person name="Kenyon C."/>
            <person name="De Hoog G.S."/>
            <person name="Govender N.P."/>
            <person name="Botha A."/>
            <person name="Moreno L."/>
            <person name="De Vries M."/>
            <person name="Munoz J.F."/>
            <person name="Stielow J.B."/>
        </authorList>
    </citation>
    <scope>NUCLEOTIDE SEQUENCE [LARGE SCALE GENOMIC DNA]</scope>
    <source>
        <strain evidence="6 7">EI222</strain>
    </source>
</reference>
<sequence length="809" mass="92440">MNFIRGSAADIQIHLHLHIKTPNIPTSPERVHTDETTTASFHETGSFNELSDVEKEGEEDDQNIYDRRSPSPPSSSEAEVESISSSSSSDSEPASDDDDSHVDDDYNPAATDKDDSDLDEQDVVSPVRRRRIIMQNNIITDDELYCQASDDEEEQWDMSDDEEDILAKDTIEGDAADDEGPSEDSEIDLVQKRMSSMIRCEKLLDQDLFSAFQSFYLLPNRHGNDGKHPRRKLKIQGLMQNVGMSAGGIIGDEMGLGKTRQAILYHLISAWIGRIVQHVDKYPAKHLNPNDDQPLDPLPKCPSQHFSPILCTCVRYGETASLIRKNLGPTLTIVATAQLNTWINEWAECVDFDQNGQNVVGLRLYVAHRSATQKRFVNLNNPTIHILANESAYFKLKKANPDPKHYPATPGSYNTCCQPDYIQYWVRLLEASNWCSRKDLRIGCSETFQRFVNKVKSLERAKLSQSASFSLNEFDRCAVMFGSFMERLMIRRTANIYWYGKCLVKLPPSAHKDISCPLPPRYIADIANREKKQEDKAEVTYRNALARYHQNASLNKVKPRFTSQNFFEKSRLNRILAIFPGLLNILADSPHLTFTMAEIKEHKTMLPMIFNRIDEIVRESSKCEEIEKILAELKSKRDYRGRKEKVVILTSFTIAVQILAYWLQHRLEYNVGVISSMITSNQRDDIINAFETDQPYRMTPKDKDKLPSPDILVGTVELTSRGYTCVRARTLILLGPEWLEGYEDQAYGRIRRIGPKNDETFTYRPICPDIKVENAILNRQVLRAEFLKKSLEIEQDVEKQVVGRSFNYS</sequence>
<dbReference type="Pfam" id="PF00271">
    <property type="entry name" value="Helicase_C"/>
    <property type="match status" value="1"/>
</dbReference>
<dbReference type="Gene3D" id="3.40.50.300">
    <property type="entry name" value="P-loop containing nucleotide triphosphate hydrolases"/>
    <property type="match status" value="1"/>
</dbReference>
<comment type="caution">
    <text evidence="6">The sequence shown here is derived from an EMBL/GenBank/DDBJ whole genome shotgun (WGS) entry which is preliminary data.</text>
</comment>
<dbReference type="GO" id="GO:0016787">
    <property type="term" value="F:hydrolase activity"/>
    <property type="evidence" value="ECO:0007669"/>
    <property type="project" value="UniProtKB-KW"/>
</dbReference>
<dbReference type="PANTHER" id="PTHR45626">
    <property type="entry name" value="TRANSCRIPTION TERMINATION FACTOR 2-RELATED"/>
    <property type="match status" value="1"/>
</dbReference>
<dbReference type="VEuPathDB" id="FungiDB:ACJ73_05649"/>
<protein>
    <recommendedName>
        <fullName evidence="5">Helicase C-terminal domain-containing protein</fullName>
    </recommendedName>
</protein>
<dbReference type="EMBL" id="LGTZ01000902">
    <property type="protein sequence ID" value="OJD23002.1"/>
    <property type="molecule type" value="Genomic_DNA"/>
</dbReference>
<dbReference type="OrthoDB" id="4511048at2759"/>
<dbReference type="InterPro" id="IPR050628">
    <property type="entry name" value="SNF2_RAD54_helicase_TF"/>
</dbReference>
<feature type="domain" description="Helicase C-terminal" evidence="5">
    <location>
        <begin position="625"/>
        <end position="798"/>
    </location>
</feature>
<evidence type="ECO:0000313" key="6">
    <source>
        <dbReference type="EMBL" id="OJD23002.1"/>
    </source>
</evidence>
<feature type="compositionally biased region" description="Acidic residues" evidence="4">
    <location>
        <begin position="93"/>
        <end position="106"/>
    </location>
</feature>